<evidence type="ECO:0000313" key="5">
    <source>
        <dbReference type="Proteomes" id="UP000198640"/>
    </source>
</evidence>
<evidence type="ECO:0000256" key="1">
    <source>
        <dbReference type="SAM" id="Coils"/>
    </source>
</evidence>
<dbReference type="RefSeq" id="WP_176973995.1">
    <property type="nucleotide sequence ID" value="NZ_FNOY01000037.1"/>
</dbReference>
<dbReference type="GO" id="GO:0042834">
    <property type="term" value="F:peptidoglycan binding"/>
    <property type="evidence" value="ECO:0007669"/>
    <property type="project" value="InterPro"/>
</dbReference>
<dbReference type="InterPro" id="IPR036680">
    <property type="entry name" value="SPOR-like_sf"/>
</dbReference>
<dbReference type="Gene3D" id="3.30.70.1070">
    <property type="entry name" value="Sporulation related repeat"/>
    <property type="match status" value="1"/>
</dbReference>
<gene>
    <name evidence="4" type="ORF">SAMN05421881_103723</name>
</gene>
<evidence type="ECO:0000256" key="2">
    <source>
        <dbReference type="SAM" id="SignalP"/>
    </source>
</evidence>
<dbReference type="AlphaFoldDB" id="A0A1H3K3I8"/>
<feature type="domain" description="SPOR" evidence="3">
    <location>
        <begin position="97"/>
        <end position="175"/>
    </location>
</feature>
<keyword evidence="2" id="KW-0732">Signal</keyword>
<dbReference type="Proteomes" id="UP000198640">
    <property type="component" value="Unassembled WGS sequence"/>
</dbReference>
<feature type="chain" id="PRO_5011707975" evidence="2">
    <location>
        <begin position="28"/>
        <end position="189"/>
    </location>
</feature>
<dbReference type="STRING" id="44576.SAMN05421881_103723"/>
<reference evidence="4 5" key="1">
    <citation type="submission" date="2016-10" db="EMBL/GenBank/DDBJ databases">
        <authorList>
            <person name="de Groot N.N."/>
        </authorList>
    </citation>
    <scope>NUCLEOTIDE SEQUENCE [LARGE SCALE GENOMIC DNA]</scope>
    <source>
        <strain evidence="4 5">Nm1</strain>
    </source>
</reference>
<accession>A0A1H3K3I8</accession>
<keyword evidence="1" id="KW-0175">Coiled coil</keyword>
<dbReference type="Pfam" id="PF05036">
    <property type="entry name" value="SPOR"/>
    <property type="match status" value="1"/>
</dbReference>
<name>A0A1H3K3I8_9PROT</name>
<protein>
    <submittedName>
        <fullName evidence="4">Sporulation related domain-containing protein</fullName>
    </submittedName>
</protein>
<evidence type="ECO:0000313" key="4">
    <source>
        <dbReference type="EMBL" id="SDY46733.1"/>
    </source>
</evidence>
<sequence length="189" mass="21198">MSKKSCLNLTLWTSGVLYLLSSQATCAQTGQASDIQAQYQKLFIEQQQAFERQRRFILQQRREIDQLKQEIDQLSGQPFAPAVDGLHPGYGQAWLQRLDPKSFTLQLSASVQEKALLDLVAEENITEAYAIYLKTVNGKRWYVLVSGCYASNRAALQAIANLPPSLKKSQPWPVSIRSILAQLQEAARG</sequence>
<feature type="coiled-coil region" evidence="1">
    <location>
        <begin position="50"/>
        <end position="77"/>
    </location>
</feature>
<organism evidence="4 5">
    <name type="scientific">Nitrosomonas halophila</name>
    <dbReference type="NCBI Taxonomy" id="44576"/>
    <lineage>
        <taxon>Bacteria</taxon>
        <taxon>Pseudomonadati</taxon>
        <taxon>Pseudomonadota</taxon>
        <taxon>Betaproteobacteria</taxon>
        <taxon>Nitrosomonadales</taxon>
        <taxon>Nitrosomonadaceae</taxon>
        <taxon>Nitrosomonas</taxon>
    </lineage>
</organism>
<evidence type="ECO:0000259" key="3">
    <source>
        <dbReference type="PROSITE" id="PS51724"/>
    </source>
</evidence>
<proteinExistence type="predicted"/>
<dbReference type="InterPro" id="IPR007730">
    <property type="entry name" value="SPOR-like_dom"/>
</dbReference>
<feature type="signal peptide" evidence="2">
    <location>
        <begin position="1"/>
        <end position="27"/>
    </location>
</feature>
<dbReference type="PROSITE" id="PS51724">
    <property type="entry name" value="SPOR"/>
    <property type="match status" value="1"/>
</dbReference>
<dbReference type="EMBL" id="FNOY01000037">
    <property type="protein sequence ID" value="SDY46733.1"/>
    <property type="molecule type" value="Genomic_DNA"/>
</dbReference>
<keyword evidence="5" id="KW-1185">Reference proteome</keyword>